<sequence>MIEFVSKRLSRHWFSKELNKALGHVGLKLVRRDARIIDLRKVTNNLSEGFYRAGGSPFVVEVPLAGCRSLHTAAFPCTRESNNPFVSTLLSYQNEACSGYARSPLQEFHIGWQPSNAVEALGLDPESASPDLASSPPFGWVLPWMSETPQEFAAFWINIVAADYKAHGFRLDASHGWKVWGPVSDEAGNAEFSRLIRVYDSIRHRGYMRSSKRDGDITGTVLTKDSESRVLIGAGQHRVAVLAALGCDTAPVRIYSPHIRRSEVEYWPNVRSKLFSVEQALEIFDRIYDGRQPPISSTEINISSSRKVETAFVSP</sequence>
<name>A0A936ZK23_9HYPH</name>
<dbReference type="AlphaFoldDB" id="A0A936ZK23"/>
<evidence type="ECO:0000313" key="1">
    <source>
        <dbReference type="EMBL" id="MBL0407450.1"/>
    </source>
</evidence>
<reference evidence="1" key="1">
    <citation type="submission" date="2021-01" db="EMBL/GenBank/DDBJ databases">
        <title>Microvirga sp.</title>
        <authorList>
            <person name="Kim M.K."/>
        </authorList>
    </citation>
    <scope>NUCLEOTIDE SEQUENCE</scope>
    <source>
        <strain evidence="1">5420S-16</strain>
    </source>
</reference>
<accession>A0A936ZK23</accession>
<proteinExistence type="predicted"/>
<protein>
    <submittedName>
        <fullName evidence="1">Uncharacterized protein</fullName>
    </submittedName>
</protein>
<gene>
    <name evidence="1" type="ORF">JKG68_26385</name>
</gene>
<dbReference type="Proteomes" id="UP000605848">
    <property type="component" value="Unassembled WGS sequence"/>
</dbReference>
<evidence type="ECO:0000313" key="2">
    <source>
        <dbReference type="Proteomes" id="UP000605848"/>
    </source>
</evidence>
<dbReference type="EMBL" id="JAEQMY010000083">
    <property type="protein sequence ID" value="MBL0407450.1"/>
    <property type="molecule type" value="Genomic_DNA"/>
</dbReference>
<dbReference type="RefSeq" id="WP_202064712.1">
    <property type="nucleotide sequence ID" value="NZ_JAEQMY010000083.1"/>
</dbReference>
<organism evidence="1 2">
    <name type="scientific">Microvirga aerilata</name>
    <dbReference type="NCBI Taxonomy" id="670292"/>
    <lineage>
        <taxon>Bacteria</taxon>
        <taxon>Pseudomonadati</taxon>
        <taxon>Pseudomonadota</taxon>
        <taxon>Alphaproteobacteria</taxon>
        <taxon>Hyphomicrobiales</taxon>
        <taxon>Methylobacteriaceae</taxon>
        <taxon>Microvirga</taxon>
    </lineage>
</organism>
<comment type="caution">
    <text evidence="1">The sequence shown here is derived from an EMBL/GenBank/DDBJ whole genome shotgun (WGS) entry which is preliminary data.</text>
</comment>
<keyword evidence="2" id="KW-1185">Reference proteome</keyword>